<proteinExistence type="predicted"/>
<sequence length="168" mass="18839">MVSEGDEITVADARPIRRGRDKLAVHAIGRLTLSRREQALIASWLERRKRSRALAGDFLATIARPRRDPVTGRIISREQSCAGLVFECLQTCLRIDLVDLEALPRSTRARLVALWGEKVVMHAEHRGELVGAEPWPVLLPAHILHALATEDPRPHTLRASATHWDFPS</sequence>
<evidence type="ECO:0000313" key="2">
    <source>
        <dbReference type="Proteomes" id="UP000031599"/>
    </source>
</evidence>
<name>A0A0C1ZMZ5_9BACT</name>
<evidence type="ECO:0000313" key="1">
    <source>
        <dbReference type="EMBL" id="KIG12458.1"/>
    </source>
</evidence>
<dbReference type="AlphaFoldDB" id="A0A0C1ZMZ5"/>
<comment type="caution">
    <text evidence="1">The sequence shown here is derived from an EMBL/GenBank/DDBJ whole genome shotgun (WGS) entry which is preliminary data.</text>
</comment>
<accession>A0A0C1ZMZ5</accession>
<dbReference type="EMBL" id="JMCC02000130">
    <property type="protein sequence ID" value="KIG12458.1"/>
    <property type="molecule type" value="Genomic_DNA"/>
</dbReference>
<dbReference type="Proteomes" id="UP000031599">
    <property type="component" value="Unassembled WGS sequence"/>
</dbReference>
<protein>
    <submittedName>
        <fullName evidence="1">Uncharacterized protein</fullName>
    </submittedName>
</protein>
<organism evidence="1 2">
    <name type="scientific">Enhygromyxa salina</name>
    <dbReference type="NCBI Taxonomy" id="215803"/>
    <lineage>
        <taxon>Bacteria</taxon>
        <taxon>Pseudomonadati</taxon>
        <taxon>Myxococcota</taxon>
        <taxon>Polyangia</taxon>
        <taxon>Nannocystales</taxon>
        <taxon>Nannocystaceae</taxon>
        <taxon>Enhygromyxa</taxon>
    </lineage>
</organism>
<reference evidence="1 2" key="1">
    <citation type="submission" date="2014-12" db="EMBL/GenBank/DDBJ databases">
        <title>Genome assembly of Enhygromyxa salina DSM 15201.</title>
        <authorList>
            <person name="Sharma G."/>
            <person name="Subramanian S."/>
        </authorList>
    </citation>
    <scope>NUCLEOTIDE SEQUENCE [LARGE SCALE GENOMIC DNA]</scope>
    <source>
        <strain evidence="1 2">DSM 15201</strain>
    </source>
</reference>
<gene>
    <name evidence="1" type="ORF">DB30_01450</name>
</gene>